<accession>A0A9P5X3Q5</accession>
<proteinExistence type="predicted"/>
<evidence type="ECO:0000313" key="3">
    <source>
        <dbReference type="EMBL" id="KAF9443084.1"/>
    </source>
</evidence>
<keyword evidence="4" id="KW-1185">Reference proteome</keyword>
<comment type="caution">
    <text evidence="3">The sequence shown here is derived from an EMBL/GenBank/DDBJ whole genome shotgun (WGS) entry which is preliminary data.</text>
</comment>
<dbReference type="InterPro" id="IPR027417">
    <property type="entry name" value="P-loop_NTPase"/>
</dbReference>
<keyword evidence="1" id="KW-0677">Repeat</keyword>
<reference evidence="3" key="1">
    <citation type="submission" date="2020-11" db="EMBL/GenBank/DDBJ databases">
        <authorList>
            <consortium name="DOE Joint Genome Institute"/>
            <person name="Ahrendt S."/>
            <person name="Riley R."/>
            <person name="Andreopoulos W."/>
            <person name="Labutti K."/>
            <person name="Pangilinan J."/>
            <person name="Ruiz-Duenas F.J."/>
            <person name="Barrasa J.M."/>
            <person name="Sanchez-Garcia M."/>
            <person name="Camarero S."/>
            <person name="Miyauchi S."/>
            <person name="Serrano A."/>
            <person name="Linde D."/>
            <person name="Babiker R."/>
            <person name="Drula E."/>
            <person name="Ayuso-Fernandez I."/>
            <person name="Pacheco R."/>
            <person name="Padilla G."/>
            <person name="Ferreira P."/>
            <person name="Barriuso J."/>
            <person name="Kellner H."/>
            <person name="Castanera R."/>
            <person name="Alfaro M."/>
            <person name="Ramirez L."/>
            <person name="Pisabarro A.G."/>
            <person name="Kuo A."/>
            <person name="Tritt A."/>
            <person name="Lipzen A."/>
            <person name="He G."/>
            <person name="Yan M."/>
            <person name="Ng V."/>
            <person name="Cullen D."/>
            <person name="Martin F."/>
            <person name="Rosso M.-N."/>
            <person name="Henrissat B."/>
            <person name="Hibbett D."/>
            <person name="Martinez A.T."/>
            <person name="Grigoriev I.V."/>
        </authorList>
    </citation>
    <scope>NUCLEOTIDE SEQUENCE</scope>
    <source>
        <strain evidence="3">MF-IS2</strain>
    </source>
</reference>
<sequence length="685" mass="77211">AGIDTLREAANPDAAYDSFARNPAPRCCPGTREQFVEDIIHWAVPAVGADDPLPLFWMKGPAGVGKSAVAQTCVERLKDMGRLGAAFFFAVRIRDKPSQLFPTIIYQLCTEFPDYGDLVDRHIHRDKTILNKTVATQFRVLVIKPLQELEKSGKCIGKRIAIFIDGLDECESADAQCEIIRTIAAAARDRTTPFCWAFFSRPEAHIEGTFAIADIINITCTSVLPISDDADGDIELYLRSSFENILRRRNILLKSQWPSDDDIHTLVRAANGLFVYVATAVRFIAQPGSLLDKSLHAILAAISNHGYKYMAIGTPTSPFAELDAFYMLIMQRIPTQILPAVLLFLNFLCISSHGLSANQRSVILISNLLGCSELTFKAICNQLSAVVHVQNQDESLPSSHDVDTSQPFQFANNDIIGRLRDFIITKLGGSVLLYHKSFRDFLIDSTRSGPFYIKSAATQNTQFRRCIELRLAYPDTYRFQGSELVPALDIPDSACSLSYPYTNELVNSILKALIFNFVHGRCLTLCDYPGIDPYLMQQFQHADFRKHAYIVSTLYLYRRYPSTGVLRYRGLATFICRTRLFQHLSHDLCSFLPTCDKLQQAGVVRACDPACISSFMSSFPAKSQDQSISGLYYMGHEPKSVFWYWEINVKLGFYREFVAADLAEGGRIYREERFDLWPLDKEKYC</sequence>
<evidence type="ECO:0000313" key="4">
    <source>
        <dbReference type="Proteomes" id="UP000807342"/>
    </source>
</evidence>
<dbReference type="PANTHER" id="PTHR10039:SF17">
    <property type="entry name" value="FUNGAL STAND N-TERMINAL GOODBYE DOMAIN-CONTAINING PROTEIN-RELATED"/>
    <property type="match status" value="1"/>
</dbReference>
<organism evidence="3 4">
    <name type="scientific">Macrolepiota fuliginosa MF-IS2</name>
    <dbReference type="NCBI Taxonomy" id="1400762"/>
    <lineage>
        <taxon>Eukaryota</taxon>
        <taxon>Fungi</taxon>
        <taxon>Dikarya</taxon>
        <taxon>Basidiomycota</taxon>
        <taxon>Agaricomycotina</taxon>
        <taxon>Agaricomycetes</taxon>
        <taxon>Agaricomycetidae</taxon>
        <taxon>Agaricales</taxon>
        <taxon>Agaricineae</taxon>
        <taxon>Agaricaceae</taxon>
        <taxon>Macrolepiota</taxon>
    </lineage>
</organism>
<dbReference type="OrthoDB" id="5106486at2759"/>
<feature type="non-terminal residue" evidence="3">
    <location>
        <position position="1"/>
    </location>
</feature>
<name>A0A9P5X3Q5_9AGAR</name>
<dbReference type="Gene3D" id="3.40.50.300">
    <property type="entry name" value="P-loop containing nucleotide triphosphate hydrolases"/>
    <property type="match status" value="1"/>
</dbReference>
<dbReference type="EMBL" id="MU151522">
    <property type="protein sequence ID" value="KAF9443084.1"/>
    <property type="molecule type" value="Genomic_DNA"/>
</dbReference>
<dbReference type="InterPro" id="IPR056884">
    <property type="entry name" value="NPHP3-like_N"/>
</dbReference>
<dbReference type="SUPFAM" id="SSF52540">
    <property type="entry name" value="P-loop containing nucleoside triphosphate hydrolases"/>
    <property type="match status" value="1"/>
</dbReference>
<evidence type="ECO:0000259" key="2">
    <source>
        <dbReference type="Pfam" id="PF24883"/>
    </source>
</evidence>
<evidence type="ECO:0000256" key="1">
    <source>
        <dbReference type="ARBA" id="ARBA00022737"/>
    </source>
</evidence>
<protein>
    <recommendedName>
        <fullName evidence="2">Nephrocystin 3-like N-terminal domain-containing protein</fullName>
    </recommendedName>
</protein>
<gene>
    <name evidence="3" type="ORF">P691DRAFT_680260</name>
</gene>
<dbReference type="PANTHER" id="PTHR10039">
    <property type="entry name" value="AMELOGENIN"/>
    <property type="match status" value="1"/>
</dbReference>
<dbReference type="AlphaFoldDB" id="A0A9P5X3Q5"/>
<dbReference type="Proteomes" id="UP000807342">
    <property type="component" value="Unassembled WGS sequence"/>
</dbReference>
<feature type="domain" description="Nephrocystin 3-like N-terminal" evidence="2">
    <location>
        <begin position="54"/>
        <end position="201"/>
    </location>
</feature>
<dbReference type="Pfam" id="PF24883">
    <property type="entry name" value="NPHP3_N"/>
    <property type="match status" value="1"/>
</dbReference>